<feature type="transmembrane region" description="Helical" evidence="7">
    <location>
        <begin position="250"/>
        <end position="271"/>
    </location>
</feature>
<evidence type="ECO:0000313" key="8">
    <source>
        <dbReference type="EMBL" id="KAK3583717.1"/>
    </source>
</evidence>
<keyword evidence="2" id="KW-0813">Transport</keyword>
<feature type="compositionally biased region" description="Basic and acidic residues" evidence="6">
    <location>
        <begin position="197"/>
        <end position="206"/>
    </location>
</feature>
<evidence type="ECO:0000256" key="3">
    <source>
        <dbReference type="ARBA" id="ARBA00022692"/>
    </source>
</evidence>
<reference evidence="8" key="1">
    <citation type="journal article" date="2021" name="Genome Biol. Evol.">
        <title>A High-Quality Reference Genome for a Parasitic Bivalve with Doubly Uniparental Inheritance (Bivalvia: Unionida).</title>
        <authorList>
            <person name="Smith C.H."/>
        </authorList>
    </citation>
    <scope>NUCLEOTIDE SEQUENCE</scope>
    <source>
        <strain evidence="8">CHS0354</strain>
    </source>
</reference>
<dbReference type="GO" id="GO:0022857">
    <property type="term" value="F:transmembrane transporter activity"/>
    <property type="evidence" value="ECO:0007669"/>
    <property type="project" value="InterPro"/>
</dbReference>
<keyword evidence="9" id="KW-1185">Reference proteome</keyword>
<evidence type="ECO:0000256" key="5">
    <source>
        <dbReference type="ARBA" id="ARBA00023136"/>
    </source>
</evidence>
<feature type="transmembrane region" description="Helical" evidence="7">
    <location>
        <begin position="283"/>
        <end position="302"/>
    </location>
</feature>
<feature type="transmembrane region" description="Helical" evidence="7">
    <location>
        <begin position="371"/>
        <end position="393"/>
    </location>
</feature>
<organism evidence="8 9">
    <name type="scientific">Potamilus streckersoni</name>
    <dbReference type="NCBI Taxonomy" id="2493646"/>
    <lineage>
        <taxon>Eukaryota</taxon>
        <taxon>Metazoa</taxon>
        <taxon>Spiralia</taxon>
        <taxon>Lophotrochozoa</taxon>
        <taxon>Mollusca</taxon>
        <taxon>Bivalvia</taxon>
        <taxon>Autobranchia</taxon>
        <taxon>Heteroconchia</taxon>
        <taxon>Palaeoheterodonta</taxon>
        <taxon>Unionida</taxon>
        <taxon>Unionoidea</taxon>
        <taxon>Unionidae</taxon>
        <taxon>Ambleminae</taxon>
        <taxon>Lampsilini</taxon>
        <taxon>Potamilus</taxon>
    </lineage>
</organism>
<comment type="caution">
    <text evidence="8">The sequence shown here is derived from an EMBL/GenBank/DDBJ whole genome shotgun (WGS) entry which is preliminary data.</text>
</comment>
<dbReference type="InterPro" id="IPR011701">
    <property type="entry name" value="MFS"/>
</dbReference>
<gene>
    <name evidence="8" type="ORF">CHS0354_021471</name>
</gene>
<dbReference type="InterPro" id="IPR052983">
    <property type="entry name" value="MFS_Riboflavin_Transporter"/>
</dbReference>
<dbReference type="Gene3D" id="1.20.1250.20">
    <property type="entry name" value="MFS general substrate transporter like domains"/>
    <property type="match status" value="1"/>
</dbReference>
<dbReference type="Proteomes" id="UP001195483">
    <property type="component" value="Unassembled WGS sequence"/>
</dbReference>
<dbReference type="SUPFAM" id="SSF103473">
    <property type="entry name" value="MFS general substrate transporter"/>
    <property type="match status" value="1"/>
</dbReference>
<reference evidence="8" key="3">
    <citation type="submission" date="2023-05" db="EMBL/GenBank/DDBJ databases">
        <authorList>
            <person name="Smith C.H."/>
        </authorList>
    </citation>
    <scope>NUCLEOTIDE SEQUENCE</scope>
    <source>
        <strain evidence="8">CHS0354</strain>
        <tissue evidence="8">Mantle</tissue>
    </source>
</reference>
<dbReference type="Pfam" id="PF07690">
    <property type="entry name" value="MFS_1"/>
    <property type="match status" value="1"/>
</dbReference>
<keyword evidence="3 7" id="KW-0812">Transmembrane</keyword>
<reference evidence="8" key="2">
    <citation type="journal article" date="2021" name="Genome Biol. Evol.">
        <title>Developing a high-quality reference genome for a parasitic bivalve with doubly uniparental inheritance (Bivalvia: Unionida).</title>
        <authorList>
            <person name="Smith C.H."/>
        </authorList>
    </citation>
    <scope>NUCLEOTIDE SEQUENCE</scope>
    <source>
        <strain evidence="8">CHS0354</strain>
        <tissue evidence="8">Mantle</tissue>
    </source>
</reference>
<feature type="transmembrane region" description="Helical" evidence="7">
    <location>
        <begin position="314"/>
        <end position="333"/>
    </location>
</feature>
<comment type="subcellular location">
    <subcellularLocation>
        <location evidence="1">Membrane</location>
        <topology evidence="1">Multi-pass membrane protein</topology>
    </subcellularLocation>
</comment>
<evidence type="ECO:0008006" key="10">
    <source>
        <dbReference type="Google" id="ProtNLM"/>
    </source>
</evidence>
<keyword evidence="5 7" id="KW-0472">Membrane</keyword>
<dbReference type="EMBL" id="JAEAOA010001314">
    <property type="protein sequence ID" value="KAK3583717.1"/>
    <property type="molecule type" value="Genomic_DNA"/>
</dbReference>
<protein>
    <recommendedName>
        <fullName evidence="10">Major facilitator superfamily (MFS) profile domain-containing protein</fullName>
    </recommendedName>
</protein>
<evidence type="ECO:0000256" key="7">
    <source>
        <dbReference type="SAM" id="Phobius"/>
    </source>
</evidence>
<evidence type="ECO:0000313" key="9">
    <source>
        <dbReference type="Proteomes" id="UP001195483"/>
    </source>
</evidence>
<sequence>MRQACDVGSDVGSSRRSHVGLQVTADDEDGIVAAKTTICTEQPMPRDFDCWIKYGDDGSKALVTRRKRLNTPSIACGSDGVPQLTGPSGFGLSRTSLETFDLAGQSKQIGEAANQHAEDIVELFNLNLDERLFGHHHIRFLKTRITWSGTHRHLESLKGLLAVIVINNKTRKTNFDENRKDENKDGEASVDDNTIQKQDKRTHIEMKQSNSTEEVEEGIPKSERPSSGAITQEDRTVFQLIKQMVMSRNFYIISIVLFSLGYGNLTISTLYKAYGQTFILDDHFLALVGSMSSVFNCAGRPFWGAILDRFRFKVAIQCITAWSACLLMTIMASEWVGKTLFAVWVCAVYFCLCGTYSTVPATLSKLYGVSNLGITYGLARIATIPTSVISALLGTSLQDVIGWHGVYLLGGGVTALGFVASFFFIDEDSEQSKTN</sequence>
<dbReference type="AlphaFoldDB" id="A0AAE0S1M9"/>
<dbReference type="PANTHER" id="PTHR43385">
    <property type="entry name" value="RIBOFLAVIN TRANSPORTER RIBJ"/>
    <property type="match status" value="1"/>
</dbReference>
<feature type="transmembrane region" description="Helical" evidence="7">
    <location>
        <begin position="339"/>
        <end position="359"/>
    </location>
</feature>
<dbReference type="PANTHER" id="PTHR43385:SF1">
    <property type="entry name" value="RIBOFLAVIN TRANSPORTER RIBJ"/>
    <property type="match status" value="1"/>
</dbReference>
<evidence type="ECO:0000256" key="6">
    <source>
        <dbReference type="SAM" id="MobiDB-lite"/>
    </source>
</evidence>
<keyword evidence="4 7" id="KW-1133">Transmembrane helix</keyword>
<evidence type="ECO:0000256" key="1">
    <source>
        <dbReference type="ARBA" id="ARBA00004141"/>
    </source>
</evidence>
<feature type="compositionally biased region" description="Basic and acidic residues" evidence="6">
    <location>
        <begin position="175"/>
        <end position="187"/>
    </location>
</feature>
<dbReference type="InterPro" id="IPR036259">
    <property type="entry name" value="MFS_trans_sf"/>
</dbReference>
<proteinExistence type="predicted"/>
<feature type="region of interest" description="Disordered" evidence="6">
    <location>
        <begin position="175"/>
        <end position="229"/>
    </location>
</feature>
<dbReference type="GO" id="GO:0016020">
    <property type="term" value="C:membrane"/>
    <property type="evidence" value="ECO:0007669"/>
    <property type="project" value="UniProtKB-SubCell"/>
</dbReference>
<accession>A0AAE0S1M9</accession>
<evidence type="ECO:0000256" key="2">
    <source>
        <dbReference type="ARBA" id="ARBA00022448"/>
    </source>
</evidence>
<name>A0AAE0S1M9_9BIVA</name>
<evidence type="ECO:0000256" key="4">
    <source>
        <dbReference type="ARBA" id="ARBA00022989"/>
    </source>
</evidence>
<feature type="transmembrane region" description="Helical" evidence="7">
    <location>
        <begin position="405"/>
        <end position="425"/>
    </location>
</feature>